<dbReference type="PANTHER" id="PTHR43037:SF1">
    <property type="entry name" value="BLL1128 PROTEIN"/>
    <property type="match status" value="1"/>
</dbReference>
<dbReference type="InterPro" id="IPR029058">
    <property type="entry name" value="AB_hydrolase_fold"/>
</dbReference>
<dbReference type="OrthoDB" id="9764953at2"/>
<protein>
    <submittedName>
        <fullName evidence="2">Uncharacterized protein</fullName>
    </submittedName>
</protein>
<proteinExistence type="predicted"/>
<keyword evidence="1" id="KW-0732">Signal</keyword>
<dbReference type="EMBL" id="NBWU01000005">
    <property type="protein sequence ID" value="PCE63546.1"/>
    <property type="molecule type" value="Genomic_DNA"/>
</dbReference>
<sequence>MKSIHVVCLLLGAITFGFGQSGFERKMFVQDQDSLPYRLLLPADYNENQTYPVLFFLHGAGERGADNEKQLTHGKSFLEEANTVFGAIVVAPQCPADSYWSNVAVDRTASGNIFHFKDGGTPTHAMKLLMGLLDNVLTTYSVKSEAVYVGGLSMGGMGTFELVSRRPGVFAAAFPVCGGAHPDLAAGIAETNWWLFHGDADRVVDVSYSKTMLDALTEAKAQVRFTLYENVGHDSWNPTFLEPALLPWLFSKR</sequence>
<name>A0A2A4G6D5_9FLAO</name>
<evidence type="ECO:0000256" key="1">
    <source>
        <dbReference type="ARBA" id="ARBA00022729"/>
    </source>
</evidence>
<dbReference type="Proteomes" id="UP000219559">
    <property type="component" value="Unassembled WGS sequence"/>
</dbReference>
<reference evidence="2 3" key="1">
    <citation type="submission" date="2017-04" db="EMBL/GenBank/DDBJ databases">
        <title>A new member of the family Flavobacteriaceae isolated from ascidians.</title>
        <authorList>
            <person name="Chen L."/>
        </authorList>
    </citation>
    <scope>NUCLEOTIDE SEQUENCE [LARGE SCALE GENOMIC DNA]</scope>
    <source>
        <strain evidence="2 3">HQA918</strain>
    </source>
</reference>
<dbReference type="InterPro" id="IPR000801">
    <property type="entry name" value="Esterase-like"/>
</dbReference>
<dbReference type="Pfam" id="PF00756">
    <property type="entry name" value="Esterase"/>
    <property type="match status" value="1"/>
</dbReference>
<gene>
    <name evidence="2" type="ORF">B7P33_15210</name>
</gene>
<comment type="caution">
    <text evidence="2">The sequence shown here is derived from an EMBL/GenBank/DDBJ whole genome shotgun (WGS) entry which is preliminary data.</text>
</comment>
<dbReference type="RefSeq" id="WP_097443498.1">
    <property type="nucleotide sequence ID" value="NZ_NBWU01000005.1"/>
</dbReference>
<dbReference type="AlphaFoldDB" id="A0A2A4G6D5"/>
<dbReference type="InterPro" id="IPR050955">
    <property type="entry name" value="Plant_Biomass_Hydrol_Est"/>
</dbReference>
<evidence type="ECO:0000313" key="3">
    <source>
        <dbReference type="Proteomes" id="UP000219559"/>
    </source>
</evidence>
<dbReference type="SUPFAM" id="SSF53474">
    <property type="entry name" value="alpha/beta-Hydrolases"/>
    <property type="match status" value="1"/>
</dbReference>
<keyword evidence="3" id="KW-1185">Reference proteome</keyword>
<evidence type="ECO:0000313" key="2">
    <source>
        <dbReference type="EMBL" id="PCE63546.1"/>
    </source>
</evidence>
<organism evidence="2 3">
    <name type="scientific">Sediminicola luteus</name>
    <dbReference type="NCBI Taxonomy" id="319238"/>
    <lineage>
        <taxon>Bacteria</taxon>
        <taxon>Pseudomonadati</taxon>
        <taxon>Bacteroidota</taxon>
        <taxon>Flavobacteriia</taxon>
        <taxon>Flavobacteriales</taxon>
        <taxon>Flavobacteriaceae</taxon>
        <taxon>Sediminicola</taxon>
    </lineage>
</organism>
<dbReference type="PANTHER" id="PTHR43037">
    <property type="entry name" value="UNNAMED PRODUCT-RELATED"/>
    <property type="match status" value="1"/>
</dbReference>
<dbReference type="Gene3D" id="3.40.50.1820">
    <property type="entry name" value="alpha/beta hydrolase"/>
    <property type="match status" value="1"/>
</dbReference>
<accession>A0A2A4G6D5</accession>